<dbReference type="EMBL" id="LAYC01000003">
    <property type="protein sequence ID" value="KYK53974.1"/>
    <property type="molecule type" value="Genomic_DNA"/>
</dbReference>
<accession>A0A151GA59</accession>
<dbReference type="RefSeq" id="XP_040653326.1">
    <property type="nucleotide sequence ID" value="XM_040803222.1"/>
</dbReference>
<gene>
    <name evidence="4" type="ORF">DCS_05923</name>
</gene>
<dbReference type="STRING" id="98403.A0A151GA59"/>
<keyword evidence="2" id="KW-0812">Transmembrane</keyword>
<dbReference type="GeneID" id="63718566"/>
<evidence type="ECO:0000256" key="2">
    <source>
        <dbReference type="SAM" id="Phobius"/>
    </source>
</evidence>
<name>A0A151GA59_DRECN</name>
<dbReference type="InterPro" id="IPR056632">
    <property type="entry name" value="DUF7730"/>
</dbReference>
<keyword evidence="2" id="KW-0472">Membrane</keyword>
<keyword evidence="2" id="KW-1133">Transmembrane helix</keyword>
<comment type="caution">
    <text evidence="4">The sequence shown here is derived from an EMBL/GenBank/DDBJ whole genome shotgun (WGS) entry which is preliminary data.</text>
</comment>
<reference evidence="4 5" key="1">
    <citation type="journal article" date="2016" name="Sci. Rep.">
        <title>Insights into Adaptations to a Near-Obligate Nematode Endoparasitic Lifestyle from the Finished Genome of Drechmeria coniospora.</title>
        <authorList>
            <person name="Zhang L."/>
            <person name="Zhou Z."/>
            <person name="Guo Q."/>
            <person name="Fokkens L."/>
            <person name="Miskei M."/>
            <person name="Pocsi I."/>
            <person name="Zhang W."/>
            <person name="Chen M."/>
            <person name="Wang L."/>
            <person name="Sun Y."/>
            <person name="Donzelli B.G."/>
            <person name="Gibson D.M."/>
            <person name="Nelson D.R."/>
            <person name="Luo J.G."/>
            <person name="Rep M."/>
            <person name="Liu H."/>
            <person name="Yang S."/>
            <person name="Wang J."/>
            <person name="Krasnoff S.B."/>
            <person name="Xu Y."/>
            <person name="Molnar I."/>
            <person name="Lin M."/>
        </authorList>
    </citation>
    <scope>NUCLEOTIDE SEQUENCE [LARGE SCALE GENOMIC DNA]</scope>
    <source>
        <strain evidence="4 5">ARSEF 6962</strain>
    </source>
</reference>
<evidence type="ECO:0000256" key="1">
    <source>
        <dbReference type="SAM" id="MobiDB-lite"/>
    </source>
</evidence>
<proteinExistence type="predicted"/>
<evidence type="ECO:0000259" key="3">
    <source>
        <dbReference type="Pfam" id="PF24864"/>
    </source>
</evidence>
<evidence type="ECO:0000313" key="4">
    <source>
        <dbReference type="EMBL" id="KYK53974.1"/>
    </source>
</evidence>
<evidence type="ECO:0000313" key="5">
    <source>
        <dbReference type="Proteomes" id="UP000076580"/>
    </source>
</evidence>
<dbReference type="PANTHER" id="PTHR38790">
    <property type="entry name" value="2EXR DOMAIN-CONTAINING PROTEIN-RELATED"/>
    <property type="match status" value="1"/>
</dbReference>
<feature type="domain" description="DUF7730" evidence="3">
    <location>
        <begin position="240"/>
        <end position="318"/>
    </location>
</feature>
<feature type="region of interest" description="Disordered" evidence="1">
    <location>
        <begin position="430"/>
        <end position="449"/>
    </location>
</feature>
<dbReference type="Proteomes" id="UP000076580">
    <property type="component" value="Chromosome 03"/>
</dbReference>
<keyword evidence="5" id="KW-1185">Reference proteome</keyword>
<organism evidence="4 5">
    <name type="scientific">Drechmeria coniospora</name>
    <name type="common">Nematophagous fungus</name>
    <name type="synonym">Meria coniospora</name>
    <dbReference type="NCBI Taxonomy" id="98403"/>
    <lineage>
        <taxon>Eukaryota</taxon>
        <taxon>Fungi</taxon>
        <taxon>Dikarya</taxon>
        <taxon>Ascomycota</taxon>
        <taxon>Pezizomycotina</taxon>
        <taxon>Sordariomycetes</taxon>
        <taxon>Hypocreomycetidae</taxon>
        <taxon>Hypocreales</taxon>
        <taxon>Ophiocordycipitaceae</taxon>
        <taxon>Drechmeria</taxon>
    </lineage>
</organism>
<dbReference type="AlphaFoldDB" id="A0A151GA59"/>
<dbReference type="Pfam" id="PF24864">
    <property type="entry name" value="DUF7730"/>
    <property type="match status" value="1"/>
</dbReference>
<dbReference type="InParanoid" id="A0A151GA59"/>
<feature type="transmembrane region" description="Helical" evidence="2">
    <location>
        <begin position="30"/>
        <end position="50"/>
    </location>
</feature>
<sequence length="493" mass="56521">MERFDDLCEVFHEFCEECRYRYRRRGFPSAVSWIVVAIALAVRHVAWSLFMHCMKYNPWSRYNRNIRNQLQAETGLQSMIRGGTHRDIADSWKSPTACAHPASLDSKPNYLFARIPAEIRQQIVHMAFGEQILHMDLSFRYSSPTLDGSSAEMGVKTHAGLLGPLGCKSDLKTLVGNREKKCWIWYGCVCHRFSPNATPLSLGRRSNRPVRPRCDPDADKCLFGWAKCDEWPGEWPVKCRIGIMGWLLTCKLAYVEGIHVLYRTNTIHIASPALLRSLQHLLPPRRLSDLTSLELVWDPRTLRLGSFFASNETSKRNDEERPLFPSLQYLRIQVSFMDYEDNTADCCTHLIPPIGYKAGLARSLRDQVFPEMDALLERAVRPTAEVTLSCPDWPWYDVIEARLVEEQGRDRTKPQQADIGGLKCWMETPKSAPDVSDGDVESAQGNGGPRQGYWIHAPMRMVKFEYDGVYDWDRHRQYGLGDAECRPCQQVDT</sequence>
<dbReference type="PANTHER" id="PTHR38790:SF4">
    <property type="entry name" value="2EXR DOMAIN-CONTAINING PROTEIN"/>
    <property type="match status" value="1"/>
</dbReference>
<protein>
    <recommendedName>
        <fullName evidence="3">DUF7730 domain-containing protein</fullName>
    </recommendedName>
</protein>